<feature type="transmembrane region" description="Helical" evidence="8">
    <location>
        <begin position="381"/>
        <end position="399"/>
    </location>
</feature>
<feature type="transmembrane region" description="Helical" evidence="8">
    <location>
        <begin position="152"/>
        <end position="177"/>
    </location>
</feature>
<keyword evidence="4 8" id="KW-0812">Transmembrane</keyword>
<reference evidence="10" key="1">
    <citation type="submission" date="2020-09" db="EMBL/GenBank/DDBJ databases">
        <title>Streptomyces grisecoloratus sp. nov., isolated from cotton soil.</title>
        <authorList>
            <person name="Xing L."/>
        </authorList>
    </citation>
    <scope>NUCLEOTIDE SEQUENCE</scope>
    <source>
        <strain evidence="10">TRM S81-3</strain>
    </source>
</reference>
<dbReference type="GO" id="GO:0005886">
    <property type="term" value="C:plasma membrane"/>
    <property type="evidence" value="ECO:0007669"/>
    <property type="project" value="UniProtKB-SubCell"/>
</dbReference>
<feature type="transmembrane region" description="Helical" evidence="8">
    <location>
        <begin position="261"/>
        <end position="280"/>
    </location>
</feature>
<proteinExistence type="predicted"/>
<dbReference type="GO" id="GO:0022857">
    <property type="term" value="F:transmembrane transporter activity"/>
    <property type="evidence" value="ECO:0007669"/>
    <property type="project" value="InterPro"/>
</dbReference>
<dbReference type="PROSITE" id="PS50850">
    <property type="entry name" value="MFS"/>
    <property type="match status" value="1"/>
</dbReference>
<dbReference type="Gene3D" id="1.20.1250.20">
    <property type="entry name" value="MFS general substrate transporter like domains"/>
    <property type="match status" value="2"/>
</dbReference>
<feature type="region of interest" description="Disordered" evidence="7">
    <location>
        <begin position="1"/>
        <end position="28"/>
    </location>
</feature>
<comment type="caution">
    <text evidence="10">The sequence shown here is derived from an EMBL/GenBank/DDBJ whole genome shotgun (WGS) entry which is preliminary data.</text>
</comment>
<gene>
    <name evidence="10" type="ORF">H0H10_31610</name>
</gene>
<sequence length="412" mass="40833">MPDKDTSPGAAAEDSSPGESAEAAGPVSPGTDRAFSVVTTTLFSVSLGMVSVAAPVIAVQAGISTAAIGLLVALSGVSQIATRLCMGPLLRRFPDKLFVAFASGALAVSCALLVRETAMWAFAVSQLLQGLARALFWTGTQTHAIRAWPTSVGGLTVINIANGVGALVGPVLAGALAVRSLSLSLVVATVMGVLGLVSAALLRSFRPFRSAPQEKGNGRRRLWLRPGVGAACAMTAGGGAWKGLMNSYVPVVLSHAGHAAPAVGALVTGANLAGLMGSAVSKRVQAAGLRPAMLLGLVPAGVGIGLTGLFPGSIVVATAMLFAAGLGAGVLQTVGPALAADSVGPEERGDAIATIGTFRAATLLAAPLGAGALVLVMSAGAALATAGALMSLPAVLVSLRNGPTEKHVRSRH</sequence>
<evidence type="ECO:0000256" key="6">
    <source>
        <dbReference type="ARBA" id="ARBA00023136"/>
    </source>
</evidence>
<dbReference type="EMBL" id="JACVQF010000223">
    <property type="protein sequence ID" value="MBD0423651.1"/>
    <property type="molecule type" value="Genomic_DNA"/>
</dbReference>
<dbReference type="Proteomes" id="UP000621210">
    <property type="component" value="Unassembled WGS sequence"/>
</dbReference>
<keyword evidence="6 8" id="KW-0472">Membrane</keyword>
<dbReference type="PANTHER" id="PTHR23517">
    <property type="entry name" value="RESISTANCE PROTEIN MDTM, PUTATIVE-RELATED-RELATED"/>
    <property type="match status" value="1"/>
</dbReference>
<evidence type="ECO:0000256" key="8">
    <source>
        <dbReference type="SAM" id="Phobius"/>
    </source>
</evidence>
<accession>A0A926LB77</accession>
<feature type="transmembrane region" description="Helical" evidence="8">
    <location>
        <begin position="222"/>
        <end position="241"/>
    </location>
</feature>
<evidence type="ECO:0000256" key="1">
    <source>
        <dbReference type="ARBA" id="ARBA00004651"/>
    </source>
</evidence>
<dbReference type="RefSeq" id="WP_188184563.1">
    <property type="nucleotide sequence ID" value="NZ_JACVQF010000223.1"/>
</dbReference>
<comment type="subcellular location">
    <subcellularLocation>
        <location evidence="1">Cell membrane</location>
        <topology evidence="1">Multi-pass membrane protein</topology>
    </subcellularLocation>
</comment>
<reference evidence="10" key="2">
    <citation type="submission" date="2020-09" db="EMBL/GenBank/DDBJ databases">
        <authorList>
            <person name="Luo X."/>
        </authorList>
    </citation>
    <scope>NUCLEOTIDE SEQUENCE</scope>
    <source>
        <strain evidence="10">TRM S81-3</strain>
    </source>
</reference>
<feature type="transmembrane region" description="Helical" evidence="8">
    <location>
        <begin position="292"/>
        <end position="310"/>
    </location>
</feature>
<dbReference type="SUPFAM" id="SSF103473">
    <property type="entry name" value="MFS general substrate transporter"/>
    <property type="match status" value="1"/>
</dbReference>
<dbReference type="AlphaFoldDB" id="A0A926LB77"/>
<dbReference type="Pfam" id="PF07690">
    <property type="entry name" value="MFS_1"/>
    <property type="match status" value="1"/>
</dbReference>
<evidence type="ECO:0000256" key="5">
    <source>
        <dbReference type="ARBA" id="ARBA00022989"/>
    </source>
</evidence>
<feature type="domain" description="Major facilitator superfamily (MFS) profile" evidence="9">
    <location>
        <begin position="184"/>
        <end position="412"/>
    </location>
</feature>
<evidence type="ECO:0000256" key="4">
    <source>
        <dbReference type="ARBA" id="ARBA00022692"/>
    </source>
</evidence>
<keyword evidence="3" id="KW-1003">Cell membrane</keyword>
<dbReference type="InterPro" id="IPR020846">
    <property type="entry name" value="MFS_dom"/>
</dbReference>
<evidence type="ECO:0000256" key="7">
    <source>
        <dbReference type="SAM" id="MobiDB-lite"/>
    </source>
</evidence>
<keyword evidence="11" id="KW-1185">Reference proteome</keyword>
<evidence type="ECO:0000256" key="3">
    <source>
        <dbReference type="ARBA" id="ARBA00022475"/>
    </source>
</evidence>
<organism evidence="10 11">
    <name type="scientific">Streptomyces griseicoloratus</name>
    <dbReference type="NCBI Taxonomy" id="2752516"/>
    <lineage>
        <taxon>Bacteria</taxon>
        <taxon>Bacillati</taxon>
        <taxon>Actinomycetota</taxon>
        <taxon>Actinomycetes</taxon>
        <taxon>Kitasatosporales</taxon>
        <taxon>Streptomycetaceae</taxon>
        <taxon>Streptomyces</taxon>
    </lineage>
</organism>
<protein>
    <submittedName>
        <fullName evidence="10">MFS transporter</fullName>
    </submittedName>
</protein>
<evidence type="ECO:0000259" key="9">
    <source>
        <dbReference type="PROSITE" id="PS50850"/>
    </source>
</evidence>
<dbReference type="InterPro" id="IPR050171">
    <property type="entry name" value="MFS_Transporters"/>
</dbReference>
<feature type="transmembrane region" description="Helical" evidence="8">
    <location>
        <begin position="52"/>
        <end position="77"/>
    </location>
</feature>
<keyword evidence="5 8" id="KW-1133">Transmembrane helix</keyword>
<name>A0A926LB77_9ACTN</name>
<feature type="transmembrane region" description="Helical" evidence="8">
    <location>
        <begin position="183"/>
        <end position="202"/>
    </location>
</feature>
<dbReference type="InterPro" id="IPR036259">
    <property type="entry name" value="MFS_trans_sf"/>
</dbReference>
<feature type="transmembrane region" description="Helical" evidence="8">
    <location>
        <begin position="97"/>
        <end position="114"/>
    </location>
</feature>
<evidence type="ECO:0000256" key="2">
    <source>
        <dbReference type="ARBA" id="ARBA00022448"/>
    </source>
</evidence>
<dbReference type="InterPro" id="IPR011701">
    <property type="entry name" value="MFS"/>
</dbReference>
<evidence type="ECO:0000313" key="11">
    <source>
        <dbReference type="Proteomes" id="UP000621210"/>
    </source>
</evidence>
<keyword evidence="2" id="KW-0813">Transport</keyword>
<dbReference type="PANTHER" id="PTHR23517:SF13">
    <property type="entry name" value="MAJOR FACILITATOR SUPERFAMILY MFS_1"/>
    <property type="match status" value="1"/>
</dbReference>
<evidence type="ECO:0000313" key="10">
    <source>
        <dbReference type="EMBL" id="MBD0423651.1"/>
    </source>
</evidence>